<evidence type="ECO:0000313" key="6">
    <source>
        <dbReference type="Proteomes" id="UP000581408"/>
    </source>
</evidence>
<feature type="chain" id="PRO_5038766538" description="SCP domain-containing protein" evidence="3">
    <location>
        <begin position="25"/>
        <end position="614"/>
    </location>
</feature>
<sequence length="614" mass="65394">MSRSRIAPAALACALAVSTVQLPAAEAQSSGSSTSTVNQQGFDEATAKWQPLFDAASAALAKAEQDTKAAQSQRDSARAELAKADAQVESARSEVELLEGRLERADVEGRQLDVDKAQRALEAARDAHAAKEAEMTQAEEAARERADATAKAQVSVGEREAAAKGARERLDNLTAQQKAAEDTLADIDAREAAGADYTQEDWERLVADAVVEITNEYRARHGMHPLVSHDVFNDNARDWSGVLAADVNRGMDPKNVLRHAKFEDYGFSGENATYDWLGWPSVTPATATRADWAHLAEDYFTSWRDSTSGHNEGMLASDVTGIGVGVRTAADGTAFAIMQFYKLGTPDGYFLLGPDAGSRKAKASGKGFYVSTGARETLGIAPLTVDLNDRKAANPSYGSLNRGAIESVSRSTPRALAVQVSHDYAAERAEHVEAKRTLDAQVAAQTERDIAAQEALTIARRQLDDASSAQHTAEAQRDRLAEEAATLSGDVTAAQAALDAAAEELEWAKSVDREKLEADITTAEERLAEAEQAAEDAYLSYGNTQQALDEAEDEVADAKAEVARVAAQRPTVAQFTTTETDTAAVVIGVLAALAVVGIGVVALAPRLGIELPWQ</sequence>
<feature type="signal peptide" evidence="3">
    <location>
        <begin position="1"/>
        <end position="24"/>
    </location>
</feature>
<protein>
    <recommendedName>
        <fullName evidence="4">SCP domain-containing protein</fullName>
    </recommendedName>
</protein>
<dbReference type="Gene3D" id="3.40.33.10">
    <property type="entry name" value="CAP"/>
    <property type="match status" value="1"/>
</dbReference>
<name>A0A838CM31_9CORY</name>
<dbReference type="AlphaFoldDB" id="A0A838CM31"/>
<reference evidence="5 6" key="1">
    <citation type="submission" date="2020-05" db="EMBL/GenBank/DDBJ databases">
        <title>Descriptions of Corynebacterium xxxx sp. nov., Corynebacterium yyyy sp. nov. and Corynebacterium zzzz sp. nov.</title>
        <authorList>
            <person name="Zhang G."/>
        </authorList>
    </citation>
    <scope>NUCLEOTIDE SEQUENCE [LARGE SCALE GENOMIC DNA]</scope>
    <source>
        <strain evidence="6">zg-915</strain>
    </source>
</reference>
<feature type="transmembrane region" description="Helical" evidence="2">
    <location>
        <begin position="583"/>
        <end position="604"/>
    </location>
</feature>
<dbReference type="PANTHER" id="PTHR18937">
    <property type="entry name" value="STRUCTURAL MAINTENANCE OF CHROMOSOMES SMC FAMILY MEMBER"/>
    <property type="match status" value="1"/>
</dbReference>
<dbReference type="InterPro" id="IPR035940">
    <property type="entry name" value="CAP_sf"/>
</dbReference>
<dbReference type="SUPFAM" id="SSF55797">
    <property type="entry name" value="PR-1-like"/>
    <property type="match status" value="1"/>
</dbReference>
<dbReference type="EMBL" id="JABFEE010000011">
    <property type="protein sequence ID" value="MBA1836007.1"/>
    <property type="molecule type" value="Genomic_DNA"/>
</dbReference>
<comment type="caution">
    <text evidence="5">The sequence shown here is derived from an EMBL/GenBank/DDBJ whole genome shotgun (WGS) entry which is preliminary data.</text>
</comment>
<dbReference type="SMART" id="SM00198">
    <property type="entry name" value="SCP"/>
    <property type="match status" value="1"/>
</dbReference>
<dbReference type="CDD" id="cd05379">
    <property type="entry name" value="CAP_bacterial"/>
    <property type="match status" value="1"/>
</dbReference>
<keyword evidence="3" id="KW-0732">Signal</keyword>
<feature type="domain" description="SCP" evidence="4">
    <location>
        <begin position="205"/>
        <end position="344"/>
    </location>
</feature>
<evidence type="ECO:0000259" key="4">
    <source>
        <dbReference type="SMART" id="SM00198"/>
    </source>
</evidence>
<evidence type="ECO:0000256" key="3">
    <source>
        <dbReference type="SAM" id="SignalP"/>
    </source>
</evidence>
<keyword evidence="2" id="KW-1133">Transmembrane helix</keyword>
<evidence type="ECO:0000256" key="2">
    <source>
        <dbReference type="SAM" id="Phobius"/>
    </source>
</evidence>
<keyword evidence="2" id="KW-0472">Membrane</keyword>
<feature type="coiled-coil region" evidence="1">
    <location>
        <begin position="513"/>
        <end position="568"/>
    </location>
</feature>
<proteinExistence type="predicted"/>
<feature type="coiled-coil region" evidence="1">
    <location>
        <begin position="53"/>
        <end position="190"/>
    </location>
</feature>
<keyword evidence="2" id="KW-0812">Transmembrane</keyword>
<accession>A0A838CM31</accession>
<gene>
    <name evidence="5" type="ORF">HMC16_09840</name>
</gene>
<organism evidence="5 6">
    <name type="scientific">Corynebacterium wankanglinii</name>
    <dbReference type="NCBI Taxonomy" id="2735136"/>
    <lineage>
        <taxon>Bacteria</taxon>
        <taxon>Bacillati</taxon>
        <taxon>Actinomycetota</taxon>
        <taxon>Actinomycetes</taxon>
        <taxon>Mycobacteriales</taxon>
        <taxon>Corynebacteriaceae</taxon>
        <taxon>Corynebacterium</taxon>
    </lineage>
</organism>
<dbReference type="RefSeq" id="WP_181195298.1">
    <property type="nucleotide sequence ID" value="NZ_JABFEE010000011.1"/>
</dbReference>
<evidence type="ECO:0000313" key="5">
    <source>
        <dbReference type="EMBL" id="MBA1836007.1"/>
    </source>
</evidence>
<dbReference type="Pfam" id="PF00188">
    <property type="entry name" value="CAP"/>
    <property type="match status" value="1"/>
</dbReference>
<evidence type="ECO:0000256" key="1">
    <source>
        <dbReference type="SAM" id="Coils"/>
    </source>
</evidence>
<dbReference type="InterPro" id="IPR014044">
    <property type="entry name" value="CAP_dom"/>
</dbReference>
<dbReference type="Proteomes" id="UP000581408">
    <property type="component" value="Unassembled WGS sequence"/>
</dbReference>
<keyword evidence="1" id="KW-0175">Coiled coil</keyword>